<dbReference type="PRINTS" id="PR00420">
    <property type="entry name" value="RNGMNOXGNASE"/>
</dbReference>
<dbReference type="InterPro" id="IPR036188">
    <property type="entry name" value="FAD/NAD-bd_sf"/>
</dbReference>
<dbReference type="SUPFAM" id="SSF51905">
    <property type="entry name" value="FAD/NAD(P)-binding domain"/>
    <property type="match status" value="1"/>
</dbReference>
<proteinExistence type="inferred from homology"/>
<keyword evidence="3" id="KW-0274">FAD</keyword>
<dbReference type="EMBL" id="KV426888">
    <property type="protein sequence ID" value="KZV78460.1"/>
    <property type="molecule type" value="Genomic_DNA"/>
</dbReference>
<keyword evidence="5" id="KW-0503">Monooxygenase</keyword>
<keyword evidence="9" id="KW-1185">Reference proteome</keyword>
<dbReference type="PANTHER" id="PTHR13789:SF147">
    <property type="entry name" value="PUTATIVE (AFU_ORTHOLOGUE AFUA_2G01950)-RELATED"/>
    <property type="match status" value="1"/>
</dbReference>
<evidence type="ECO:0000256" key="6">
    <source>
        <dbReference type="SAM" id="Phobius"/>
    </source>
</evidence>
<evidence type="ECO:0000256" key="5">
    <source>
        <dbReference type="ARBA" id="ARBA00023033"/>
    </source>
</evidence>
<dbReference type="InParanoid" id="A0A166MVN8"/>
<keyword evidence="4" id="KW-0560">Oxidoreductase</keyword>
<evidence type="ECO:0000313" key="8">
    <source>
        <dbReference type="EMBL" id="KZV78460.1"/>
    </source>
</evidence>
<comment type="similarity">
    <text evidence="1">Belongs to the paxM FAD-dependent monooxygenase family.</text>
</comment>
<dbReference type="Gene3D" id="3.50.50.60">
    <property type="entry name" value="FAD/NAD(P)-binding domain"/>
    <property type="match status" value="1"/>
</dbReference>
<evidence type="ECO:0000256" key="4">
    <source>
        <dbReference type="ARBA" id="ARBA00023002"/>
    </source>
</evidence>
<dbReference type="PANTHER" id="PTHR13789">
    <property type="entry name" value="MONOOXYGENASE"/>
    <property type="match status" value="1"/>
</dbReference>
<accession>A0A166MVN8</accession>
<sequence>MTRAKTAQIAQQQPALGDSLRIAIVGAGIAGLSTALALARTGFTHIDVFEAASSFGEIGAGIQVAPNMSAILDRLGVLDKVVKDSVALDGMQIRRCSTNEVLASPSFLHLRDTYTYPQMVCHRADLSKTLFDACISTGVIRIHFSSRLTDLDFENTRFCVTQGEETRWVEVDVVLAADGVKSIARARMLAATGQVDDAEDTGQAAYRVMLTREQIVASGDKELLDLLDSQIAQRWTGHGRMIIAYPIAHHNIYNISTAHPDTHFARAPTGAWTTYGSRAAMLGTYVSYCDTVQRLLALVRRDQVCEWKLRVHAPLDGWVRERVALLGDACHPTLPHLAQGAAQAVEDGAVLAAVLAKVGCKEDVGRALRVYEALRKERAEWVVDAAAHSGKQLLLSDEAALEARDQLFANSHESGRNPDQYADKEVQQRIYGHDCIEEVHTKWDELWAATL</sequence>
<feature type="transmembrane region" description="Helical" evidence="6">
    <location>
        <begin position="20"/>
        <end position="39"/>
    </location>
</feature>
<keyword evidence="6" id="KW-1133">Transmembrane helix</keyword>
<feature type="domain" description="FAD-binding" evidence="7">
    <location>
        <begin position="315"/>
        <end position="385"/>
    </location>
</feature>
<gene>
    <name evidence="8" type="ORF">EXIGLDRAFT_716613</name>
</gene>
<protein>
    <submittedName>
        <fullName evidence="8">FAD/NAD(P)-binding domain-containing protein</fullName>
    </submittedName>
</protein>
<dbReference type="FunFam" id="3.50.50.60:FF:000115">
    <property type="entry name" value="Salicylate hydroxylase, putative"/>
    <property type="match status" value="1"/>
</dbReference>
<evidence type="ECO:0000259" key="7">
    <source>
        <dbReference type="Pfam" id="PF01494"/>
    </source>
</evidence>
<keyword evidence="6" id="KW-0812">Transmembrane</keyword>
<dbReference type="Gene3D" id="3.30.9.30">
    <property type="match status" value="1"/>
</dbReference>
<organism evidence="8 9">
    <name type="scientific">Exidia glandulosa HHB12029</name>
    <dbReference type="NCBI Taxonomy" id="1314781"/>
    <lineage>
        <taxon>Eukaryota</taxon>
        <taxon>Fungi</taxon>
        <taxon>Dikarya</taxon>
        <taxon>Basidiomycota</taxon>
        <taxon>Agaricomycotina</taxon>
        <taxon>Agaricomycetes</taxon>
        <taxon>Auriculariales</taxon>
        <taxon>Exidiaceae</taxon>
        <taxon>Exidia</taxon>
    </lineage>
</organism>
<dbReference type="GO" id="GO:0071949">
    <property type="term" value="F:FAD binding"/>
    <property type="evidence" value="ECO:0007669"/>
    <property type="project" value="InterPro"/>
</dbReference>
<evidence type="ECO:0000256" key="3">
    <source>
        <dbReference type="ARBA" id="ARBA00022827"/>
    </source>
</evidence>
<dbReference type="STRING" id="1314781.A0A166MVN8"/>
<dbReference type="SUPFAM" id="SSF54373">
    <property type="entry name" value="FAD-linked reductases, C-terminal domain"/>
    <property type="match status" value="1"/>
</dbReference>
<reference evidence="8 9" key="1">
    <citation type="journal article" date="2016" name="Mol. Biol. Evol.">
        <title>Comparative Genomics of Early-Diverging Mushroom-Forming Fungi Provides Insights into the Origins of Lignocellulose Decay Capabilities.</title>
        <authorList>
            <person name="Nagy L.G."/>
            <person name="Riley R."/>
            <person name="Tritt A."/>
            <person name="Adam C."/>
            <person name="Daum C."/>
            <person name="Floudas D."/>
            <person name="Sun H."/>
            <person name="Yadav J.S."/>
            <person name="Pangilinan J."/>
            <person name="Larsson K.H."/>
            <person name="Matsuura K."/>
            <person name="Barry K."/>
            <person name="Labutti K."/>
            <person name="Kuo R."/>
            <person name="Ohm R.A."/>
            <person name="Bhattacharya S.S."/>
            <person name="Shirouzu T."/>
            <person name="Yoshinaga Y."/>
            <person name="Martin F.M."/>
            <person name="Grigoriev I.V."/>
            <person name="Hibbett D.S."/>
        </authorList>
    </citation>
    <scope>NUCLEOTIDE SEQUENCE [LARGE SCALE GENOMIC DNA]</scope>
    <source>
        <strain evidence="8 9">HHB12029</strain>
    </source>
</reference>
<dbReference type="Proteomes" id="UP000077266">
    <property type="component" value="Unassembled WGS sequence"/>
</dbReference>
<feature type="domain" description="FAD-binding" evidence="7">
    <location>
        <begin position="22"/>
        <end position="188"/>
    </location>
</feature>
<evidence type="ECO:0000256" key="1">
    <source>
        <dbReference type="ARBA" id="ARBA00007992"/>
    </source>
</evidence>
<evidence type="ECO:0000256" key="2">
    <source>
        <dbReference type="ARBA" id="ARBA00022630"/>
    </source>
</evidence>
<keyword evidence="6" id="KW-0472">Membrane</keyword>
<name>A0A166MVN8_EXIGL</name>
<dbReference type="AlphaFoldDB" id="A0A166MVN8"/>
<dbReference type="GO" id="GO:0004497">
    <property type="term" value="F:monooxygenase activity"/>
    <property type="evidence" value="ECO:0007669"/>
    <property type="project" value="UniProtKB-KW"/>
</dbReference>
<dbReference type="OrthoDB" id="1878542at2759"/>
<evidence type="ECO:0000313" key="9">
    <source>
        <dbReference type="Proteomes" id="UP000077266"/>
    </source>
</evidence>
<keyword evidence="2" id="KW-0285">Flavoprotein</keyword>
<dbReference type="InterPro" id="IPR050493">
    <property type="entry name" value="FAD-dep_Monooxygenase_BioMet"/>
</dbReference>
<dbReference type="Pfam" id="PF01494">
    <property type="entry name" value="FAD_binding_3"/>
    <property type="match status" value="2"/>
</dbReference>
<dbReference type="InterPro" id="IPR002938">
    <property type="entry name" value="FAD-bd"/>
</dbReference>